<gene>
    <name evidence="2" type="ORF">TBK1r_37860</name>
</gene>
<dbReference type="Proteomes" id="UP000318081">
    <property type="component" value="Chromosome"/>
</dbReference>
<accession>A0ABX5XYF5</accession>
<evidence type="ECO:0000313" key="3">
    <source>
        <dbReference type="Proteomes" id="UP000318081"/>
    </source>
</evidence>
<organism evidence="2 3">
    <name type="scientific">Stieleria magnilauensis</name>
    <dbReference type="NCBI Taxonomy" id="2527963"/>
    <lineage>
        <taxon>Bacteria</taxon>
        <taxon>Pseudomonadati</taxon>
        <taxon>Planctomycetota</taxon>
        <taxon>Planctomycetia</taxon>
        <taxon>Pirellulales</taxon>
        <taxon>Pirellulaceae</taxon>
        <taxon>Stieleria</taxon>
    </lineage>
</organism>
<proteinExistence type="predicted"/>
<protein>
    <submittedName>
        <fullName evidence="2">Uncharacterized protein</fullName>
    </submittedName>
</protein>
<evidence type="ECO:0000256" key="1">
    <source>
        <dbReference type="SAM" id="MobiDB-lite"/>
    </source>
</evidence>
<name>A0ABX5XYF5_9BACT</name>
<feature type="region of interest" description="Disordered" evidence="1">
    <location>
        <begin position="1"/>
        <end position="30"/>
    </location>
</feature>
<keyword evidence="3" id="KW-1185">Reference proteome</keyword>
<sequence length="91" mass="10205">MIPYRHAVDPPGELSAETPPRIADAAPDQNRGFSTLTQQLRSARANPFLPQRPTERAPCHRLWHGRELAKRREPNTVQSTVRGARTLARTG</sequence>
<reference evidence="2 3" key="1">
    <citation type="submission" date="2019-02" db="EMBL/GenBank/DDBJ databases">
        <title>Deep-cultivation of Planctomycetes and their phenomic and genomic characterization uncovers novel biology.</title>
        <authorList>
            <person name="Wiegand S."/>
            <person name="Jogler M."/>
            <person name="Boedeker C."/>
            <person name="Pinto D."/>
            <person name="Vollmers J."/>
            <person name="Rivas-Marin E."/>
            <person name="Kohn T."/>
            <person name="Peeters S.H."/>
            <person name="Heuer A."/>
            <person name="Rast P."/>
            <person name="Oberbeckmann S."/>
            <person name="Bunk B."/>
            <person name="Jeske O."/>
            <person name="Meyerdierks A."/>
            <person name="Storesund J.E."/>
            <person name="Kallscheuer N."/>
            <person name="Luecker S."/>
            <person name="Lage O.M."/>
            <person name="Pohl T."/>
            <person name="Merkel B.J."/>
            <person name="Hornburger P."/>
            <person name="Mueller R.-W."/>
            <person name="Bruemmer F."/>
            <person name="Labrenz M."/>
            <person name="Spormann A.M."/>
            <person name="Op den Camp H."/>
            <person name="Overmann J."/>
            <person name="Amann R."/>
            <person name="Jetten M.S.M."/>
            <person name="Mascher T."/>
            <person name="Medema M.H."/>
            <person name="Devos D.P."/>
            <person name="Kaster A.-K."/>
            <person name="Ovreas L."/>
            <person name="Rohde M."/>
            <person name="Galperin M.Y."/>
            <person name="Jogler C."/>
        </authorList>
    </citation>
    <scope>NUCLEOTIDE SEQUENCE [LARGE SCALE GENOMIC DNA]</scope>
    <source>
        <strain evidence="2 3">TBK1r</strain>
    </source>
</reference>
<dbReference type="EMBL" id="CP036432">
    <property type="protein sequence ID" value="QDV84834.1"/>
    <property type="molecule type" value="Genomic_DNA"/>
</dbReference>
<feature type="region of interest" description="Disordered" evidence="1">
    <location>
        <begin position="72"/>
        <end position="91"/>
    </location>
</feature>
<evidence type="ECO:0000313" key="2">
    <source>
        <dbReference type="EMBL" id="QDV84834.1"/>
    </source>
</evidence>